<protein>
    <recommendedName>
        <fullName evidence="1">Thioesterase domain-containing protein</fullName>
    </recommendedName>
</protein>
<dbReference type="InterPro" id="IPR006683">
    <property type="entry name" value="Thioestr_dom"/>
</dbReference>
<reference evidence="2" key="1">
    <citation type="submission" date="2018-06" db="EMBL/GenBank/DDBJ databases">
        <authorList>
            <person name="Zhirakovskaya E."/>
        </authorList>
    </citation>
    <scope>NUCLEOTIDE SEQUENCE</scope>
</reference>
<evidence type="ECO:0000313" key="2">
    <source>
        <dbReference type="EMBL" id="VAV91269.1"/>
    </source>
</evidence>
<dbReference type="PANTHER" id="PTHR43240">
    <property type="entry name" value="1,4-DIHYDROXY-2-NAPHTHOYL-COA THIOESTERASE 1"/>
    <property type="match status" value="1"/>
</dbReference>
<sequence>VYALAFEEKHIGNPLIRALHGGVISAFLEVAAQCEVAARLGGDASVKTVNLDIDYLTSSRAQPMQARARITRMGRRLAFVEATGWQASEEKPVAKAQFRLRIGAAD</sequence>
<proteinExistence type="predicted"/>
<dbReference type="CDD" id="cd03443">
    <property type="entry name" value="PaaI_thioesterase"/>
    <property type="match status" value="1"/>
</dbReference>
<accession>A0A3B0RH10</accession>
<dbReference type="SUPFAM" id="SSF54637">
    <property type="entry name" value="Thioesterase/thiol ester dehydrase-isomerase"/>
    <property type="match status" value="1"/>
</dbReference>
<dbReference type="InterPro" id="IPR029069">
    <property type="entry name" value="HotDog_dom_sf"/>
</dbReference>
<dbReference type="Gene3D" id="3.10.129.10">
    <property type="entry name" value="Hotdog Thioesterase"/>
    <property type="match status" value="1"/>
</dbReference>
<dbReference type="EMBL" id="UOEH01000059">
    <property type="protein sequence ID" value="VAV91269.1"/>
    <property type="molecule type" value="Genomic_DNA"/>
</dbReference>
<feature type="domain" description="Thioesterase" evidence="1">
    <location>
        <begin position="19"/>
        <end position="91"/>
    </location>
</feature>
<dbReference type="Pfam" id="PF03061">
    <property type="entry name" value="4HBT"/>
    <property type="match status" value="1"/>
</dbReference>
<organism evidence="2">
    <name type="scientific">hydrothermal vent metagenome</name>
    <dbReference type="NCBI Taxonomy" id="652676"/>
    <lineage>
        <taxon>unclassified sequences</taxon>
        <taxon>metagenomes</taxon>
        <taxon>ecological metagenomes</taxon>
    </lineage>
</organism>
<gene>
    <name evidence="2" type="ORF">MNBD_ALPHA05-1458</name>
</gene>
<evidence type="ECO:0000259" key="1">
    <source>
        <dbReference type="Pfam" id="PF03061"/>
    </source>
</evidence>
<feature type="non-terminal residue" evidence="2">
    <location>
        <position position="1"/>
    </location>
</feature>
<dbReference type="AlphaFoldDB" id="A0A3B0RH10"/>
<name>A0A3B0RH10_9ZZZZ</name>
<dbReference type="PANTHER" id="PTHR43240:SF3">
    <property type="entry name" value="THIOESTERASE DOMAIN-CONTAINING PROTEIN"/>
    <property type="match status" value="1"/>
</dbReference>